<keyword evidence="4 5" id="KW-0249">Electron transport</keyword>
<evidence type="ECO:0000256" key="2">
    <source>
        <dbReference type="ARBA" id="ARBA00007787"/>
    </source>
</evidence>
<organism evidence="7 8">
    <name type="scientific">Hwanghaeella grinnelliae</name>
    <dbReference type="NCBI Taxonomy" id="2500179"/>
    <lineage>
        <taxon>Bacteria</taxon>
        <taxon>Pseudomonadati</taxon>
        <taxon>Pseudomonadota</taxon>
        <taxon>Alphaproteobacteria</taxon>
        <taxon>Rhodospirillales</taxon>
        <taxon>Rhodospirillaceae</taxon>
        <taxon>Hwanghaeella</taxon>
    </lineage>
</organism>
<evidence type="ECO:0000313" key="7">
    <source>
        <dbReference type="EMBL" id="RVU36881.1"/>
    </source>
</evidence>
<dbReference type="Proteomes" id="UP000287447">
    <property type="component" value="Unassembled WGS sequence"/>
</dbReference>
<keyword evidence="3 5" id="KW-0813">Transport</keyword>
<keyword evidence="8" id="KW-1185">Reference proteome</keyword>
<evidence type="ECO:0000313" key="8">
    <source>
        <dbReference type="Proteomes" id="UP000287447"/>
    </source>
</evidence>
<feature type="domain" description="Glutaredoxin" evidence="6">
    <location>
        <begin position="4"/>
        <end position="64"/>
    </location>
</feature>
<dbReference type="GO" id="GO:0005737">
    <property type="term" value="C:cytoplasm"/>
    <property type="evidence" value="ECO:0007669"/>
    <property type="project" value="TreeGrafter"/>
</dbReference>
<dbReference type="SUPFAM" id="SSF52833">
    <property type="entry name" value="Thioredoxin-like"/>
    <property type="match status" value="1"/>
</dbReference>
<dbReference type="GO" id="GO:0034599">
    <property type="term" value="P:cellular response to oxidative stress"/>
    <property type="evidence" value="ECO:0007669"/>
    <property type="project" value="TreeGrafter"/>
</dbReference>
<dbReference type="EMBL" id="SADE01000002">
    <property type="protein sequence ID" value="RVU36881.1"/>
    <property type="molecule type" value="Genomic_DNA"/>
</dbReference>
<keyword evidence="5" id="KW-0963">Cytoplasm</keyword>
<dbReference type="PRINTS" id="PR00160">
    <property type="entry name" value="GLUTAREDOXIN"/>
</dbReference>
<gene>
    <name evidence="7" type="primary">grxC</name>
    <name evidence="7" type="ORF">EOI86_11425</name>
</gene>
<comment type="caution">
    <text evidence="7">The sequence shown here is derived from an EMBL/GenBank/DDBJ whole genome shotgun (WGS) entry which is preliminary data.</text>
</comment>
<dbReference type="InterPro" id="IPR002109">
    <property type="entry name" value="Glutaredoxin"/>
</dbReference>
<name>A0A3S2VQ76_9PROT</name>
<protein>
    <recommendedName>
        <fullName evidence="5">Glutaredoxin</fullName>
    </recommendedName>
</protein>
<evidence type="ECO:0000256" key="4">
    <source>
        <dbReference type="ARBA" id="ARBA00022982"/>
    </source>
</evidence>
<dbReference type="GO" id="GO:0015038">
    <property type="term" value="F:glutathione disulfide oxidoreductase activity"/>
    <property type="evidence" value="ECO:0007669"/>
    <property type="project" value="UniProtKB-UniRule"/>
</dbReference>
<reference evidence="8" key="1">
    <citation type="submission" date="2019-01" db="EMBL/GenBank/DDBJ databases">
        <title>Gri0909 isolated from a small marine red alga.</title>
        <authorList>
            <person name="Kim J."/>
            <person name="Jeong S.E."/>
            <person name="Jeon C.O."/>
        </authorList>
    </citation>
    <scope>NUCLEOTIDE SEQUENCE [LARGE SCALE GENOMIC DNA]</scope>
    <source>
        <strain evidence="8">Gri0909</strain>
    </source>
</reference>
<accession>A0A3S2VQ76</accession>
<dbReference type="GO" id="GO:0045454">
    <property type="term" value="P:cell redox homeostasis"/>
    <property type="evidence" value="ECO:0007669"/>
    <property type="project" value="InterPro"/>
</dbReference>
<keyword evidence="5" id="KW-0676">Redox-active center</keyword>
<proteinExistence type="inferred from homology"/>
<sequence>MAKVELYTRPMCGFCYQAKKLLDKKGVTYTEYNIWTDAGRKDEMAERSKGGRTVPQIFVDDTHVGGCTDLMELEQQGKLDDLLKGQAA</sequence>
<comment type="similarity">
    <text evidence="2 5">Belongs to the glutaredoxin family.</text>
</comment>
<dbReference type="Pfam" id="PF00462">
    <property type="entry name" value="Glutaredoxin"/>
    <property type="match status" value="1"/>
</dbReference>
<dbReference type="InterPro" id="IPR014025">
    <property type="entry name" value="Glutaredoxin_subgr"/>
</dbReference>
<dbReference type="InterPro" id="IPR036249">
    <property type="entry name" value="Thioredoxin-like_sf"/>
</dbReference>
<dbReference type="NCBIfam" id="TIGR02181">
    <property type="entry name" value="GRX_bact"/>
    <property type="match status" value="1"/>
</dbReference>
<dbReference type="PROSITE" id="PS51354">
    <property type="entry name" value="GLUTAREDOXIN_2"/>
    <property type="match status" value="1"/>
</dbReference>
<dbReference type="PANTHER" id="PTHR45694">
    <property type="entry name" value="GLUTAREDOXIN 2"/>
    <property type="match status" value="1"/>
</dbReference>
<dbReference type="PANTHER" id="PTHR45694:SF18">
    <property type="entry name" value="GLUTAREDOXIN-1-RELATED"/>
    <property type="match status" value="1"/>
</dbReference>
<comment type="function">
    <text evidence="1 5">Has a glutathione-disulfide oxidoreductase activity in the presence of NADPH and glutathione reductase. Reduces low molecular weight disulfides and proteins.</text>
</comment>
<evidence type="ECO:0000259" key="6">
    <source>
        <dbReference type="Pfam" id="PF00462"/>
    </source>
</evidence>
<evidence type="ECO:0000256" key="3">
    <source>
        <dbReference type="ARBA" id="ARBA00022448"/>
    </source>
</evidence>
<evidence type="ECO:0000256" key="1">
    <source>
        <dbReference type="ARBA" id="ARBA00002549"/>
    </source>
</evidence>
<dbReference type="CDD" id="cd03418">
    <property type="entry name" value="GRX_GRXb_1_3_like"/>
    <property type="match status" value="1"/>
</dbReference>
<dbReference type="OrthoDB" id="9814618at2"/>
<dbReference type="Gene3D" id="3.40.30.10">
    <property type="entry name" value="Glutaredoxin"/>
    <property type="match status" value="1"/>
</dbReference>
<dbReference type="InterPro" id="IPR011900">
    <property type="entry name" value="GRX_bact"/>
</dbReference>
<evidence type="ECO:0000256" key="5">
    <source>
        <dbReference type="RuleBase" id="RU364065"/>
    </source>
</evidence>
<dbReference type="AlphaFoldDB" id="A0A3S2VQ76"/>